<dbReference type="Proteomes" id="UP000070620">
    <property type="component" value="Unassembled WGS sequence"/>
</dbReference>
<dbReference type="EMBL" id="LRQV01000001">
    <property type="protein sequence ID" value="KXK63923.1"/>
    <property type="molecule type" value="Genomic_DNA"/>
</dbReference>
<evidence type="ECO:0000256" key="1">
    <source>
        <dbReference type="SAM" id="Phobius"/>
    </source>
</evidence>
<dbReference type="OrthoDB" id="3297019at2"/>
<feature type="transmembrane region" description="Helical" evidence="1">
    <location>
        <begin position="41"/>
        <end position="60"/>
    </location>
</feature>
<evidence type="ECO:0000313" key="3">
    <source>
        <dbReference type="Proteomes" id="UP000070620"/>
    </source>
</evidence>
<evidence type="ECO:0000313" key="2">
    <source>
        <dbReference type="EMBL" id="KXK63923.1"/>
    </source>
</evidence>
<feature type="transmembrane region" description="Helical" evidence="1">
    <location>
        <begin position="16"/>
        <end position="34"/>
    </location>
</feature>
<dbReference type="RefSeq" id="WP_067359235.1">
    <property type="nucleotide sequence ID" value="NZ_JBIUBN010000012.1"/>
</dbReference>
<accession>A0A136PZV4</accession>
<name>A0A136PZV4_9ACTN</name>
<keyword evidence="3" id="KW-1185">Reference proteome</keyword>
<gene>
    <name evidence="2" type="ORF">AWW66_00250</name>
</gene>
<protein>
    <submittedName>
        <fullName evidence="2">Uncharacterized protein</fullName>
    </submittedName>
</protein>
<feature type="transmembrane region" description="Helical" evidence="1">
    <location>
        <begin position="110"/>
        <end position="131"/>
    </location>
</feature>
<sequence length="199" mass="20899">MTGVVLYLRSRRVPRTLAASLGGAAVLWSLWLALADERDVAPATVVMTVLLMVAVLSTTLAGPDEDLDRTASVRWPWRRAAHLLAGLVVVLVVLLATLHTGARFGPAALVARTAVGLLGLTALCAAVFGAARSWFLPLGWTIVAALYPQEGTWGSAVTWQGQPPDDNPALVMATVLALGGLIGYSIAGPARREPSEQIT</sequence>
<keyword evidence="1" id="KW-1133">Transmembrane helix</keyword>
<keyword evidence="1" id="KW-0812">Transmembrane</keyword>
<reference evidence="2 3" key="1">
    <citation type="submission" date="2016-01" db="EMBL/GenBank/DDBJ databases">
        <title>Whole genome sequence and analysis of Micromonospora rosaria DSM 803, which can produce antibacterial substance rosamicin.</title>
        <authorList>
            <person name="Yang H."/>
            <person name="He X."/>
            <person name="Zhu D."/>
        </authorList>
    </citation>
    <scope>NUCLEOTIDE SEQUENCE [LARGE SCALE GENOMIC DNA]</scope>
    <source>
        <strain evidence="2 3">DSM 803</strain>
    </source>
</reference>
<proteinExistence type="predicted"/>
<organism evidence="2 3">
    <name type="scientific">Micromonospora rosaria</name>
    <dbReference type="NCBI Taxonomy" id="47874"/>
    <lineage>
        <taxon>Bacteria</taxon>
        <taxon>Bacillati</taxon>
        <taxon>Actinomycetota</taxon>
        <taxon>Actinomycetes</taxon>
        <taxon>Micromonosporales</taxon>
        <taxon>Micromonosporaceae</taxon>
        <taxon>Micromonospora</taxon>
    </lineage>
</organism>
<dbReference type="AlphaFoldDB" id="A0A136PZV4"/>
<feature type="transmembrane region" description="Helical" evidence="1">
    <location>
        <begin position="80"/>
        <end position="98"/>
    </location>
</feature>
<feature type="transmembrane region" description="Helical" evidence="1">
    <location>
        <begin position="169"/>
        <end position="187"/>
    </location>
</feature>
<keyword evidence="1" id="KW-0472">Membrane</keyword>
<comment type="caution">
    <text evidence="2">The sequence shown here is derived from an EMBL/GenBank/DDBJ whole genome shotgun (WGS) entry which is preliminary data.</text>
</comment>